<keyword evidence="7 10" id="KW-0067">ATP-binding</keyword>
<dbReference type="Gene3D" id="3.40.449.10">
    <property type="entry name" value="Phosphoenolpyruvate Carboxykinase, domain 1"/>
    <property type="match status" value="1"/>
</dbReference>
<comment type="subcellular location">
    <subcellularLocation>
        <location evidence="10">Cytoplasm</location>
    </subcellularLocation>
</comment>
<reference evidence="12 13" key="1">
    <citation type="submission" date="2016-07" db="EMBL/GenBank/DDBJ databases">
        <title>Draft Genome Sequence of Methylobrevis pamukkalensis PK2.</title>
        <authorList>
            <person name="Vasilenko O.V."/>
            <person name="Doronina N.V."/>
            <person name="Shmareva M.N."/>
            <person name="Tarlachkov S.V."/>
            <person name="Mustakhimov I."/>
            <person name="Trotsenko Y.A."/>
        </authorList>
    </citation>
    <scope>NUCLEOTIDE SEQUENCE [LARGE SCALE GENOMIC DNA]</scope>
    <source>
        <strain evidence="12 13">PK2</strain>
    </source>
</reference>
<dbReference type="GO" id="GO:0006094">
    <property type="term" value="P:gluconeogenesis"/>
    <property type="evidence" value="ECO:0007669"/>
    <property type="project" value="UniProtKB-UniRule"/>
</dbReference>
<feature type="binding site" evidence="10">
    <location>
        <position position="496"/>
    </location>
    <ligand>
        <name>ATP</name>
        <dbReference type="ChEBI" id="CHEBI:30616"/>
    </ligand>
</feature>
<feature type="binding site" evidence="10">
    <location>
        <position position="371"/>
    </location>
    <ligand>
        <name>ATP</name>
        <dbReference type="ChEBI" id="CHEBI:30616"/>
    </ligand>
</feature>
<keyword evidence="5 10" id="KW-0547">Nucleotide-binding</keyword>
<evidence type="ECO:0000256" key="9">
    <source>
        <dbReference type="ARBA" id="ARBA00047371"/>
    </source>
</evidence>
<feature type="binding site" evidence="10">
    <location>
        <position position="305"/>
    </location>
    <ligand>
        <name>Mn(2+)</name>
        <dbReference type="ChEBI" id="CHEBI:29035"/>
    </ligand>
</feature>
<keyword evidence="12" id="KW-0808">Transferase</keyword>
<comment type="caution">
    <text evidence="12">The sequence shown here is derived from an EMBL/GenBank/DDBJ whole genome shotgun (WGS) entry which is preliminary data.</text>
</comment>
<feature type="binding site" evidence="10">
    <location>
        <position position="268"/>
    </location>
    <ligand>
        <name>Mn(2+)</name>
        <dbReference type="ChEBI" id="CHEBI:29035"/>
    </ligand>
</feature>
<evidence type="ECO:0000256" key="6">
    <source>
        <dbReference type="ARBA" id="ARBA00022793"/>
    </source>
</evidence>
<comment type="function">
    <text evidence="10">Involved in the gluconeogenesis. Catalyzes the conversion of oxaloacetate (OAA) to phosphoenolpyruvate (PEP) through direct phosphoryl transfer between the nucleoside triphosphate and OAA.</text>
</comment>
<feature type="binding site" evidence="10">
    <location>
        <position position="249"/>
    </location>
    <ligand>
        <name>substrate</name>
    </ligand>
</feature>
<feature type="binding site" evidence="10">
    <location>
        <position position="268"/>
    </location>
    <ligand>
        <name>ATP</name>
        <dbReference type="ChEBI" id="CHEBI:30616"/>
    </ligand>
</feature>
<dbReference type="NCBIfam" id="NF006822">
    <property type="entry name" value="PRK09344.1-4"/>
    <property type="match status" value="1"/>
</dbReference>
<dbReference type="Pfam" id="PF01293">
    <property type="entry name" value="PEPCK_ATP"/>
    <property type="match status" value="1"/>
</dbReference>
<dbReference type="GO" id="GO:0005524">
    <property type="term" value="F:ATP binding"/>
    <property type="evidence" value="ECO:0007669"/>
    <property type="project" value="UniProtKB-UniRule"/>
</dbReference>
<dbReference type="Proteomes" id="UP000094622">
    <property type="component" value="Unassembled WGS sequence"/>
</dbReference>
<evidence type="ECO:0000256" key="7">
    <source>
        <dbReference type="ARBA" id="ARBA00022840"/>
    </source>
</evidence>
<feature type="binding site" evidence="10">
    <location>
        <begin position="284"/>
        <end position="292"/>
    </location>
    <ligand>
        <name>ATP</name>
        <dbReference type="ChEBI" id="CHEBI:30616"/>
    </ligand>
</feature>
<comment type="similarity">
    <text evidence="2 10">Belongs to the phosphoenolpyruvate carboxykinase (ATP) family.</text>
</comment>
<dbReference type="NCBIfam" id="NF006821">
    <property type="entry name" value="PRK09344.1-3"/>
    <property type="match status" value="1"/>
</dbReference>
<feature type="binding site" evidence="10">
    <location>
        <position position="249"/>
    </location>
    <ligand>
        <name>ATP</name>
        <dbReference type="ChEBI" id="CHEBI:30616"/>
    </ligand>
</feature>
<dbReference type="EC" id="4.1.1.49" evidence="3 10"/>
<keyword evidence="10" id="KW-0963">Cytoplasm</keyword>
<feature type="binding site" evidence="10">
    <location>
        <position position="333"/>
    </location>
    <ligand>
        <name>ATP</name>
        <dbReference type="ChEBI" id="CHEBI:30616"/>
    </ligand>
</feature>
<feature type="region of interest" description="Disordered" evidence="11">
    <location>
        <begin position="1"/>
        <end position="79"/>
    </location>
</feature>
<keyword evidence="10" id="KW-0464">Manganese</keyword>
<name>A0A1E3GZP3_9HYPH</name>
<dbReference type="NCBIfam" id="TIGR00224">
    <property type="entry name" value="pckA"/>
    <property type="match status" value="1"/>
</dbReference>
<evidence type="ECO:0000256" key="8">
    <source>
        <dbReference type="ARBA" id="ARBA00023239"/>
    </source>
</evidence>
<comment type="catalytic activity">
    <reaction evidence="9 10">
        <text>oxaloacetate + ATP = phosphoenolpyruvate + ADP + CO2</text>
        <dbReference type="Rhea" id="RHEA:18617"/>
        <dbReference type="ChEBI" id="CHEBI:16452"/>
        <dbReference type="ChEBI" id="CHEBI:16526"/>
        <dbReference type="ChEBI" id="CHEBI:30616"/>
        <dbReference type="ChEBI" id="CHEBI:58702"/>
        <dbReference type="ChEBI" id="CHEBI:456216"/>
        <dbReference type="EC" id="4.1.1.49"/>
    </reaction>
</comment>
<dbReference type="PIRSF" id="PIRSF006294">
    <property type="entry name" value="PEP_crbxkin"/>
    <property type="match status" value="1"/>
</dbReference>
<keyword evidence="12" id="KW-0670">Pyruvate</keyword>
<dbReference type="CDD" id="cd00484">
    <property type="entry name" value="PEPCK_ATP"/>
    <property type="match status" value="1"/>
</dbReference>
<organism evidence="12 13">
    <name type="scientific">Methylobrevis pamukkalensis</name>
    <dbReference type="NCBI Taxonomy" id="1439726"/>
    <lineage>
        <taxon>Bacteria</taxon>
        <taxon>Pseudomonadati</taxon>
        <taxon>Pseudomonadota</taxon>
        <taxon>Alphaproteobacteria</taxon>
        <taxon>Hyphomicrobiales</taxon>
        <taxon>Pleomorphomonadaceae</taxon>
        <taxon>Methylobrevis</taxon>
    </lineage>
</organism>
<dbReference type="EMBL" id="MCRJ01000087">
    <property type="protein sequence ID" value="ODN69514.1"/>
    <property type="molecule type" value="Genomic_DNA"/>
</dbReference>
<dbReference type="InterPro" id="IPR001272">
    <property type="entry name" value="PEP_carboxykinase_ATP"/>
</dbReference>
<comment type="caution">
    <text evidence="10">Lacks conserved residue(s) required for the propagation of feature annotation.</text>
</comment>
<dbReference type="GO" id="GO:0016301">
    <property type="term" value="F:kinase activity"/>
    <property type="evidence" value="ECO:0007669"/>
    <property type="project" value="UniProtKB-KW"/>
</dbReference>
<evidence type="ECO:0000256" key="3">
    <source>
        <dbReference type="ARBA" id="ARBA00012363"/>
    </source>
</evidence>
<dbReference type="GO" id="GO:0046872">
    <property type="term" value="F:metal ion binding"/>
    <property type="evidence" value="ECO:0007669"/>
    <property type="project" value="UniProtKB-KW"/>
</dbReference>
<dbReference type="InterPro" id="IPR008210">
    <property type="entry name" value="PEP_carboxykinase_N"/>
</dbReference>
<feature type="compositionally biased region" description="Basic residues" evidence="11">
    <location>
        <begin position="38"/>
        <end position="55"/>
    </location>
</feature>
<dbReference type="UniPathway" id="UPA00138"/>
<dbReference type="PANTHER" id="PTHR30031">
    <property type="entry name" value="PHOSPHOENOLPYRUVATE CARBOXYKINASE ATP"/>
    <property type="match status" value="1"/>
</dbReference>
<comment type="pathway">
    <text evidence="1 10">Carbohydrate biosynthesis; gluconeogenesis.</text>
</comment>
<keyword evidence="10" id="KW-0479">Metal-binding</keyword>
<evidence type="ECO:0000256" key="2">
    <source>
        <dbReference type="ARBA" id="ARBA00006052"/>
    </source>
</evidence>
<gene>
    <name evidence="10 12" type="primary">pckA</name>
    <name evidence="12" type="ORF">A6302_03196</name>
</gene>
<evidence type="ECO:0000313" key="12">
    <source>
        <dbReference type="EMBL" id="ODN69514.1"/>
    </source>
</evidence>
<dbReference type="GO" id="GO:0004612">
    <property type="term" value="F:phosphoenolpyruvate carboxykinase (ATP) activity"/>
    <property type="evidence" value="ECO:0007669"/>
    <property type="project" value="UniProtKB-UniRule"/>
</dbReference>
<dbReference type="PATRIC" id="fig|1439726.3.peg.3356"/>
<evidence type="ECO:0000313" key="13">
    <source>
        <dbReference type="Proteomes" id="UP000094622"/>
    </source>
</evidence>
<feature type="binding site" evidence="10">
    <location>
        <position position="243"/>
    </location>
    <ligand>
        <name>substrate</name>
    </ligand>
</feature>
<dbReference type="NCBIfam" id="NF006820">
    <property type="entry name" value="PRK09344.1-2"/>
    <property type="match status" value="1"/>
</dbReference>
<keyword evidence="12" id="KW-0418">Kinase</keyword>
<dbReference type="PROSITE" id="PS00532">
    <property type="entry name" value="PEPCK_ATP"/>
    <property type="match status" value="1"/>
</dbReference>
<dbReference type="AlphaFoldDB" id="A0A1E3GZP3"/>
<evidence type="ECO:0000256" key="5">
    <source>
        <dbReference type="ARBA" id="ARBA00022741"/>
    </source>
</evidence>
<feature type="compositionally biased region" description="Low complexity" evidence="11">
    <location>
        <begin position="15"/>
        <end position="28"/>
    </location>
</feature>
<evidence type="ECO:0000256" key="11">
    <source>
        <dbReference type="SAM" id="MobiDB-lite"/>
    </source>
</evidence>
<dbReference type="Gene3D" id="2.170.8.10">
    <property type="entry name" value="Phosphoenolpyruvate Carboxykinase, domain 2"/>
    <property type="match status" value="1"/>
</dbReference>
<protein>
    <recommendedName>
        <fullName evidence="3 10">Phosphoenolpyruvate carboxykinase (ATP)</fullName>
        <shortName evidence="10">PCK</shortName>
        <shortName evidence="10">PEP carboxykinase</shortName>
        <shortName evidence="10">PEPCK</shortName>
        <ecNumber evidence="3 10">4.1.1.49</ecNumber>
    </recommendedName>
</protein>
<comment type="cofactor">
    <cofactor evidence="10">
        <name>Mn(2+)</name>
        <dbReference type="ChEBI" id="CHEBI:29035"/>
    </cofactor>
    <text evidence="10">Binds 1 Mn(2+) ion per subunit.</text>
</comment>
<accession>A0A1E3GZP3</accession>
<evidence type="ECO:0000256" key="4">
    <source>
        <dbReference type="ARBA" id="ARBA00022432"/>
    </source>
</evidence>
<dbReference type="SUPFAM" id="SSF68923">
    <property type="entry name" value="PEP carboxykinase N-terminal domain"/>
    <property type="match status" value="1"/>
</dbReference>
<dbReference type="HAMAP" id="MF_00453">
    <property type="entry name" value="PEPCK_ATP"/>
    <property type="match status" value="1"/>
</dbReference>
<dbReference type="Gene3D" id="3.90.228.20">
    <property type="match status" value="1"/>
</dbReference>
<dbReference type="InterPro" id="IPR015994">
    <property type="entry name" value="PEPCK_ATP_CS"/>
</dbReference>
<dbReference type="PANTHER" id="PTHR30031:SF0">
    <property type="entry name" value="PHOSPHOENOLPYRUVATE CARBOXYKINASE (ATP)"/>
    <property type="match status" value="1"/>
</dbReference>
<proteinExistence type="inferred from homology"/>
<feature type="binding site" evidence="10">
    <location>
        <position position="371"/>
    </location>
    <ligand>
        <name>substrate</name>
    </ligand>
</feature>
<evidence type="ECO:0000256" key="1">
    <source>
        <dbReference type="ARBA" id="ARBA00004742"/>
    </source>
</evidence>
<evidence type="ECO:0000256" key="10">
    <source>
        <dbReference type="HAMAP-Rule" id="MF_00453"/>
    </source>
</evidence>
<keyword evidence="13" id="KW-1185">Reference proteome</keyword>
<dbReference type="SUPFAM" id="SSF53795">
    <property type="entry name" value="PEP carboxykinase-like"/>
    <property type="match status" value="1"/>
</dbReference>
<feature type="binding site" evidence="10">
    <location>
        <position position="249"/>
    </location>
    <ligand>
        <name>Mn(2+)</name>
        <dbReference type="ChEBI" id="CHEBI:29035"/>
    </ligand>
</feature>
<dbReference type="GO" id="GO:0005829">
    <property type="term" value="C:cytosol"/>
    <property type="evidence" value="ECO:0007669"/>
    <property type="project" value="TreeGrafter"/>
</dbReference>
<dbReference type="InterPro" id="IPR013035">
    <property type="entry name" value="PEP_carboxykinase_C"/>
</dbReference>
<keyword evidence="8 10" id="KW-0456">Lyase</keyword>
<sequence length="585" mass="64070">MLATSRPPLCGRPTGGRAQAASAARSGPAPWPGPFSGKHPRDHHGRRDHGPHHLFRGSVQTGETGSRRRRDHPVQPRAPALYEEAIRRGEGLLAEGGALSVETGTHTGRSAQDKFVVEDDTTRDTVWWDNTKKMTPAQFETLLADFEAHAEGRDLFVEDLYGGADPAHRLPTRLVMEYAWHALFIRNMMIRPPAADLEGFAPQFRILCFPTFRADPARHGCRSETVIACDFTRRIVLIGGTSYAGEMKKSVFSFLNFLLPERQVMPMHCSANVSHEGESALFFGLSGTGKTTLSADPERILIGDDEHGWGETGIFNFEGGCYAKTIRLSAEAEPEIYATTQRFGTLLENVKVDRQTRQPDFDDASLTENGRCAYPMEFIPNASATGRAGHPKNLVMLTADAFGVMPPIARLTPAQAMYHFLSGYTAKVAGTEKGVKGSQATFSTCFGAPFMPRHPSVYGKLLRQLIADHGVDCWLVNTGWTGGAYGTGHRMPIKVTRRLLSAALDGSLKDVPYYTDPNFGFAVPAEVPGIDPAILHPRETWADTAAYDAQARKLVGMFVENFAKFEPYVEADVHAAAPEIRAAAE</sequence>
<keyword evidence="4 10" id="KW-0312">Gluconeogenesis</keyword>
<feature type="binding site" evidence="10">
    <location>
        <position position="109"/>
    </location>
    <ligand>
        <name>substrate</name>
    </ligand>
</feature>
<keyword evidence="6 10" id="KW-0210">Decarboxylase</keyword>